<comment type="caution">
    <text evidence="1">The sequence shown here is derived from an EMBL/GenBank/DDBJ whole genome shotgun (WGS) entry which is preliminary data.</text>
</comment>
<organism evidence="1 2">
    <name type="scientific">Brachionus plicatilis</name>
    <name type="common">Marine rotifer</name>
    <name type="synonym">Brachionus muelleri</name>
    <dbReference type="NCBI Taxonomy" id="10195"/>
    <lineage>
        <taxon>Eukaryota</taxon>
        <taxon>Metazoa</taxon>
        <taxon>Spiralia</taxon>
        <taxon>Gnathifera</taxon>
        <taxon>Rotifera</taxon>
        <taxon>Eurotatoria</taxon>
        <taxon>Monogononta</taxon>
        <taxon>Pseudotrocha</taxon>
        <taxon>Ploima</taxon>
        <taxon>Brachionidae</taxon>
        <taxon>Brachionus</taxon>
    </lineage>
</organism>
<reference evidence="1 2" key="1">
    <citation type="journal article" date="2018" name="Sci. Rep.">
        <title>Genomic signatures of local adaptation to the degree of environmental predictability in rotifers.</title>
        <authorList>
            <person name="Franch-Gras L."/>
            <person name="Hahn C."/>
            <person name="Garcia-Roger E.M."/>
            <person name="Carmona M.J."/>
            <person name="Serra M."/>
            <person name="Gomez A."/>
        </authorList>
    </citation>
    <scope>NUCLEOTIDE SEQUENCE [LARGE SCALE GENOMIC DNA]</scope>
    <source>
        <strain evidence="1">HYR1</strain>
    </source>
</reference>
<dbReference type="OrthoDB" id="9998312at2759"/>
<dbReference type="AlphaFoldDB" id="A0A3M7QSU0"/>
<dbReference type="Proteomes" id="UP000276133">
    <property type="component" value="Unassembled WGS sequence"/>
</dbReference>
<sequence length="333" mass="38825">MATIKSDCIENDFIGNSTEEKISSHRLEDTRKKIFDKSVTRVDDDDKTLTQSNVVSIDIEPASTFLPLMCKLIIICDGAVVERGQCLMVRDVNTQVSEDEFKVNTNTKVKIRCFSARERQDQFNQTNSKFGEKSLNVNFSNDSNRRFSPLDSLQNLSQNYFESFEDLNDYWSIPYYQYQKKLFHKQDFSINTTESDILKSYSQEVVPEYSRQRIPSFRNEMFMIVNNKQSPIIVQSNFANNSFISESYHVKRSYIEERFSKFEAEVVISDRKQKETPIPIKNCTSTKNDLRNEVLVSHQKSLPKNDSRLKTRSERSSVTNLIMMHLKNGRIIE</sequence>
<proteinExistence type="predicted"/>
<dbReference type="EMBL" id="REGN01005269">
    <property type="protein sequence ID" value="RNA14048.1"/>
    <property type="molecule type" value="Genomic_DNA"/>
</dbReference>
<accession>A0A3M7QSU0</accession>
<keyword evidence="2" id="KW-1185">Reference proteome</keyword>
<evidence type="ECO:0000313" key="1">
    <source>
        <dbReference type="EMBL" id="RNA14048.1"/>
    </source>
</evidence>
<gene>
    <name evidence="1" type="ORF">BpHYR1_048931</name>
</gene>
<protein>
    <submittedName>
        <fullName evidence="1">Uncharacterized protein</fullName>
    </submittedName>
</protein>
<name>A0A3M7QSU0_BRAPC</name>
<evidence type="ECO:0000313" key="2">
    <source>
        <dbReference type="Proteomes" id="UP000276133"/>
    </source>
</evidence>